<organism evidence="1 2">
    <name type="scientific">Patella caerulea</name>
    <name type="common">Rayed Mediterranean limpet</name>
    <dbReference type="NCBI Taxonomy" id="87958"/>
    <lineage>
        <taxon>Eukaryota</taxon>
        <taxon>Metazoa</taxon>
        <taxon>Spiralia</taxon>
        <taxon>Lophotrochozoa</taxon>
        <taxon>Mollusca</taxon>
        <taxon>Gastropoda</taxon>
        <taxon>Patellogastropoda</taxon>
        <taxon>Patelloidea</taxon>
        <taxon>Patellidae</taxon>
        <taxon>Patella</taxon>
    </lineage>
</organism>
<dbReference type="InterPro" id="IPR036140">
    <property type="entry name" value="PFN_sf"/>
</dbReference>
<gene>
    <name evidence="1" type="ORF">SNE40_009344</name>
</gene>
<dbReference type="InterPro" id="IPR048278">
    <property type="entry name" value="PFN"/>
</dbReference>
<evidence type="ECO:0000313" key="2">
    <source>
        <dbReference type="Proteomes" id="UP001347796"/>
    </source>
</evidence>
<name>A0AAN8JRY6_PATCE</name>
<dbReference type="GO" id="GO:0003779">
    <property type="term" value="F:actin binding"/>
    <property type="evidence" value="ECO:0007669"/>
    <property type="project" value="InterPro"/>
</dbReference>
<dbReference type="Proteomes" id="UP001347796">
    <property type="component" value="Unassembled WGS sequence"/>
</dbReference>
<dbReference type="Gene3D" id="3.30.450.30">
    <property type="entry name" value="Dynein light chain 2a, cytoplasmic"/>
    <property type="match status" value="1"/>
</dbReference>
<keyword evidence="2" id="KW-1185">Reference proteome</keyword>
<proteinExistence type="predicted"/>
<dbReference type="AlphaFoldDB" id="A0AAN8JRY6"/>
<accession>A0AAN8JRY6</accession>
<comment type="caution">
    <text evidence="1">The sequence shown here is derived from an EMBL/GenBank/DDBJ whole genome shotgun (WGS) entry which is preliminary data.</text>
</comment>
<reference evidence="1 2" key="1">
    <citation type="submission" date="2024-01" db="EMBL/GenBank/DDBJ databases">
        <title>The genome of the rayed Mediterranean limpet Patella caerulea (Linnaeus, 1758).</title>
        <authorList>
            <person name="Anh-Thu Weber A."/>
            <person name="Halstead-Nussloch G."/>
        </authorList>
    </citation>
    <scope>NUCLEOTIDE SEQUENCE [LARGE SCALE GENOMIC DNA]</scope>
    <source>
        <strain evidence="1">AATW-2023a</strain>
        <tissue evidence="1">Whole specimen</tissue>
    </source>
</reference>
<sequence length="142" mass="16247">MSKIQGKPTQNWNDFVKEYLLTEYESTVSGACMSTKQGIPVLNYGELSHLKQADMKYFLSLFNPKPKQEDELNEIYLPNTRFKFRVICQTYKSIYGTACDRNGTGLLINNLPQGVLVCIYHHPVSREVAVNRVEAFCDRLCA</sequence>
<evidence type="ECO:0008006" key="3">
    <source>
        <dbReference type="Google" id="ProtNLM"/>
    </source>
</evidence>
<evidence type="ECO:0000313" key="1">
    <source>
        <dbReference type="EMBL" id="KAK6181506.1"/>
    </source>
</evidence>
<protein>
    <recommendedName>
        <fullName evidence="3">Profilin</fullName>
    </recommendedName>
</protein>
<dbReference type="Pfam" id="PF00235">
    <property type="entry name" value="Profilin"/>
    <property type="match status" value="1"/>
</dbReference>
<dbReference type="SUPFAM" id="SSF55770">
    <property type="entry name" value="Profilin (actin-binding protein)"/>
    <property type="match status" value="1"/>
</dbReference>
<dbReference type="EMBL" id="JAZGQO010000007">
    <property type="protein sequence ID" value="KAK6181506.1"/>
    <property type="molecule type" value="Genomic_DNA"/>
</dbReference>